<dbReference type="InterPro" id="IPR014729">
    <property type="entry name" value="Rossmann-like_a/b/a_fold"/>
</dbReference>
<dbReference type="Proteomes" id="UP000290495">
    <property type="component" value="Chromosome"/>
</dbReference>
<proteinExistence type="predicted"/>
<dbReference type="Gene3D" id="3.40.50.620">
    <property type="entry name" value="HUPs"/>
    <property type="match status" value="1"/>
</dbReference>
<dbReference type="GO" id="GO:0005829">
    <property type="term" value="C:cytosol"/>
    <property type="evidence" value="ECO:0007669"/>
    <property type="project" value="TreeGrafter"/>
</dbReference>
<dbReference type="PRINTS" id="PR00983">
    <property type="entry name" value="TRNASYNTHCYS"/>
</dbReference>
<dbReference type="RefSeq" id="WP_004794508.1">
    <property type="nucleotide sequence ID" value="NZ_LR215010.1"/>
</dbReference>
<dbReference type="SUPFAM" id="SSF52374">
    <property type="entry name" value="Nucleotidylyl transferase"/>
    <property type="match status" value="1"/>
</dbReference>
<organism evidence="6 7">
    <name type="scientific">Mycoplasmopsis canis</name>
    <dbReference type="NCBI Taxonomy" id="29555"/>
    <lineage>
        <taxon>Bacteria</taxon>
        <taxon>Bacillati</taxon>
        <taxon>Mycoplasmatota</taxon>
        <taxon>Mycoplasmoidales</taxon>
        <taxon>Metamycoplasmataceae</taxon>
        <taxon>Mycoplasmopsis</taxon>
    </lineage>
</organism>
<dbReference type="EC" id="6.1.1.16" evidence="6"/>
<dbReference type="EMBL" id="LR215010">
    <property type="protein sequence ID" value="VEU68718.1"/>
    <property type="molecule type" value="Genomic_DNA"/>
</dbReference>
<evidence type="ECO:0000256" key="1">
    <source>
        <dbReference type="ARBA" id="ARBA00011245"/>
    </source>
</evidence>
<dbReference type="PANTHER" id="PTHR10890:SF3">
    <property type="entry name" value="CYSTEINE--TRNA LIGASE, CYTOPLASMIC"/>
    <property type="match status" value="1"/>
</dbReference>
<dbReference type="GO" id="GO:0004817">
    <property type="term" value="F:cysteine-tRNA ligase activity"/>
    <property type="evidence" value="ECO:0007669"/>
    <property type="project" value="UniProtKB-EC"/>
</dbReference>
<dbReference type="AlphaFoldDB" id="A0A449AQ86"/>
<dbReference type="GO" id="GO:0005524">
    <property type="term" value="F:ATP binding"/>
    <property type="evidence" value="ECO:0007669"/>
    <property type="project" value="UniProtKB-KW"/>
</dbReference>
<accession>A0A449AQ86</accession>
<dbReference type="PANTHER" id="PTHR10890">
    <property type="entry name" value="CYSTEINYL-TRNA SYNTHETASE"/>
    <property type="match status" value="1"/>
</dbReference>
<dbReference type="InterPro" id="IPR032678">
    <property type="entry name" value="tRNA-synt_1_cat_dom"/>
</dbReference>
<evidence type="ECO:0000256" key="3">
    <source>
        <dbReference type="ARBA" id="ARBA00022741"/>
    </source>
</evidence>
<gene>
    <name evidence="6" type="primary">cysS</name>
    <name evidence="6" type="ORF">NCTC10146_00170</name>
</gene>
<keyword evidence="3" id="KW-0547">Nucleotide-binding</keyword>
<evidence type="ECO:0000256" key="2">
    <source>
        <dbReference type="ARBA" id="ARBA00022598"/>
    </source>
</evidence>
<dbReference type="GO" id="GO:0006423">
    <property type="term" value="P:cysteinyl-tRNA aminoacylation"/>
    <property type="evidence" value="ECO:0007669"/>
    <property type="project" value="TreeGrafter"/>
</dbReference>
<dbReference type="InterPro" id="IPR024909">
    <property type="entry name" value="Cys-tRNA/MSH_ligase"/>
</dbReference>
<comment type="subunit">
    <text evidence="1">Monomer.</text>
</comment>
<feature type="domain" description="tRNA synthetases class I catalytic" evidence="5">
    <location>
        <begin position="2"/>
        <end position="287"/>
    </location>
</feature>
<evidence type="ECO:0000256" key="4">
    <source>
        <dbReference type="ARBA" id="ARBA00022840"/>
    </source>
</evidence>
<keyword evidence="2 6" id="KW-0436">Ligase</keyword>
<dbReference type="Pfam" id="PF01406">
    <property type="entry name" value="tRNA-synt_1e"/>
    <property type="match status" value="1"/>
</dbReference>
<name>A0A449AQ86_9BACT</name>
<evidence type="ECO:0000259" key="5">
    <source>
        <dbReference type="Pfam" id="PF01406"/>
    </source>
</evidence>
<evidence type="ECO:0000313" key="7">
    <source>
        <dbReference type="Proteomes" id="UP000290495"/>
    </source>
</evidence>
<protein>
    <submittedName>
        <fullName evidence="6">Cysteine--tRNA ligase</fullName>
        <ecNumber evidence="6">6.1.1.16</ecNumber>
    </submittedName>
</protein>
<reference evidence="6 7" key="1">
    <citation type="submission" date="2019-01" db="EMBL/GenBank/DDBJ databases">
        <authorList>
            <consortium name="Pathogen Informatics"/>
        </authorList>
    </citation>
    <scope>NUCLEOTIDE SEQUENCE [LARGE SCALE GENOMIC DNA]</scope>
    <source>
        <strain evidence="6 7">NCTC10146</strain>
    </source>
</reference>
<evidence type="ECO:0000313" key="6">
    <source>
        <dbReference type="EMBL" id="VEU68718.1"/>
    </source>
</evidence>
<sequence>MLKIYVCGPTVYNYVHIGNLRPIITYDLMLKAARSLKIDFKFIHNITDIDDKIINQAMLENTSEEMIAKKYSEDYFDLLKKFNVDTVSSFEFVTQNLNEMNSLVKKMVLNEDAYVIDGNVWFNINKNKKNYGAVSGQNIDSMAYEDKTLNKKHPADFALWKKTELGIRYDSDFGLGRPGWHTECVAMIYKHFGNEGVDIHGGGMDLTFPHHENENIQFYSVANKNLAKKWIRTGQINLNNIKMSKSLQNVILGRDFIEKYTPDYLKMAILLNGVTSIINIDENLLNNIEVIFKKIKKIFFIKELEFFQNNEMNTELFKSTMNNIYELKFSDFNKSINDLIKEINQNKDPILVNTLIKIFNTLGFDFDKFDYLKYIGIYKEWQTLVGDKNYEKADLLRAILQNEKLL</sequence>
<keyword evidence="4" id="KW-0067">ATP-binding</keyword>